<dbReference type="Pfam" id="PF23843">
    <property type="entry name" value="DUF7210"/>
    <property type="match status" value="1"/>
</dbReference>
<dbReference type="InterPro" id="IPR055634">
    <property type="entry name" value="DUF7210"/>
</dbReference>
<organism evidence="4 5">
    <name type="scientific">Paenibacillus wynnii</name>
    <dbReference type="NCBI Taxonomy" id="268407"/>
    <lineage>
        <taxon>Bacteria</taxon>
        <taxon>Bacillati</taxon>
        <taxon>Bacillota</taxon>
        <taxon>Bacilli</taxon>
        <taxon>Bacillales</taxon>
        <taxon>Paenibacillaceae</taxon>
        <taxon>Paenibacillus</taxon>
    </lineage>
</organism>
<dbReference type="STRING" id="268407.PWYN_00080"/>
<feature type="region of interest" description="Disordered" evidence="1">
    <location>
        <begin position="45"/>
        <end position="71"/>
    </location>
</feature>
<evidence type="ECO:0000313" key="3">
    <source>
        <dbReference type="EMBL" id="KGE20645.1"/>
    </source>
</evidence>
<dbReference type="RefSeq" id="WP_036647215.1">
    <property type="nucleotide sequence ID" value="NZ_JQCR01000001.1"/>
</dbReference>
<dbReference type="EMBL" id="JQCR01000001">
    <property type="protein sequence ID" value="KGE20703.1"/>
    <property type="molecule type" value="Genomic_DNA"/>
</dbReference>
<gene>
    <name evidence="3" type="ORF">PWYN_00080</name>
    <name evidence="4" type="ORF">PWYN_00505</name>
</gene>
<protein>
    <recommendedName>
        <fullName evidence="2">DUF7210 domain-containing protein</fullName>
    </recommendedName>
</protein>
<dbReference type="AlphaFoldDB" id="A0A098MF88"/>
<dbReference type="OrthoDB" id="2666303at2"/>
<evidence type="ECO:0000313" key="4">
    <source>
        <dbReference type="EMBL" id="KGE20703.1"/>
    </source>
</evidence>
<evidence type="ECO:0000313" key="5">
    <source>
        <dbReference type="Proteomes" id="UP000029734"/>
    </source>
</evidence>
<keyword evidence="5" id="KW-1185">Reference proteome</keyword>
<evidence type="ECO:0000256" key="1">
    <source>
        <dbReference type="SAM" id="MobiDB-lite"/>
    </source>
</evidence>
<feature type="domain" description="DUF7210" evidence="2">
    <location>
        <begin position="1"/>
        <end position="39"/>
    </location>
</feature>
<sequence>MAIIAKGKVRHNGKDYVKGDEIIDLTEKEANRLIDLAVAEAEGKTVFKAEPASDKKDEKSETKSTKDADKE</sequence>
<comment type="caution">
    <text evidence="4">The sequence shown here is derived from an EMBL/GenBank/DDBJ whole genome shotgun (WGS) entry which is preliminary data.</text>
</comment>
<dbReference type="Proteomes" id="UP000029734">
    <property type="component" value="Unassembled WGS sequence"/>
</dbReference>
<name>A0A098MF88_9BACL</name>
<proteinExistence type="predicted"/>
<evidence type="ECO:0000259" key="2">
    <source>
        <dbReference type="Pfam" id="PF23843"/>
    </source>
</evidence>
<accession>A0A098MF88</accession>
<reference evidence="4 5" key="1">
    <citation type="submission" date="2014-08" db="EMBL/GenBank/DDBJ databases">
        <authorList>
            <person name="den Bakker H.C."/>
        </authorList>
    </citation>
    <scope>NUCLEOTIDE SEQUENCE [LARGE SCALE GENOMIC DNA]</scope>
    <source>
        <strain evidence="4 5">DSM 18334</strain>
    </source>
</reference>
<reference evidence="4 5" key="2">
    <citation type="submission" date="2014-10" db="EMBL/GenBank/DDBJ databases">
        <title>Comparative genomics of the Paenibacillus odorifer group.</title>
        <authorList>
            <person name="Tsai Y.-C."/>
            <person name="Martin N."/>
            <person name="Korlach J."/>
            <person name="Wiedmann M."/>
        </authorList>
    </citation>
    <scope>NUCLEOTIDE SEQUENCE [LARGE SCALE GENOMIC DNA]</scope>
    <source>
        <strain evidence="4 5">DSM 18334</strain>
    </source>
</reference>
<dbReference type="EMBL" id="JQCR01000001">
    <property type="protein sequence ID" value="KGE20645.1"/>
    <property type="molecule type" value="Genomic_DNA"/>
</dbReference>